<evidence type="ECO:0000313" key="2">
    <source>
        <dbReference type="EMBL" id="QJA61945.1"/>
    </source>
</evidence>
<gene>
    <name evidence="2" type="ORF">MM415B00849_0002</name>
</gene>
<organism evidence="2">
    <name type="scientific">viral metagenome</name>
    <dbReference type="NCBI Taxonomy" id="1070528"/>
    <lineage>
        <taxon>unclassified sequences</taxon>
        <taxon>metagenomes</taxon>
        <taxon>organismal metagenomes</taxon>
    </lineage>
</organism>
<proteinExistence type="predicted"/>
<reference evidence="2" key="1">
    <citation type="submission" date="2020-03" db="EMBL/GenBank/DDBJ databases">
        <title>The deep terrestrial virosphere.</title>
        <authorList>
            <person name="Holmfeldt K."/>
            <person name="Nilsson E."/>
            <person name="Simone D."/>
            <person name="Lopez-Fernandez M."/>
            <person name="Wu X."/>
            <person name="de Brujin I."/>
            <person name="Lundin D."/>
            <person name="Andersson A."/>
            <person name="Bertilsson S."/>
            <person name="Dopson M."/>
        </authorList>
    </citation>
    <scope>NUCLEOTIDE SEQUENCE</scope>
    <source>
        <strain evidence="2">MM415B00849</strain>
    </source>
</reference>
<accession>A0A6M3IXZ6</accession>
<protein>
    <submittedName>
        <fullName evidence="2">Uncharacterized protein</fullName>
    </submittedName>
</protein>
<dbReference type="AlphaFoldDB" id="A0A6M3IXZ6"/>
<feature type="compositionally biased region" description="Basic residues" evidence="1">
    <location>
        <begin position="1"/>
        <end position="12"/>
    </location>
</feature>
<name>A0A6M3IXZ6_9ZZZZ</name>
<feature type="compositionally biased region" description="Basic and acidic residues" evidence="1">
    <location>
        <begin position="13"/>
        <end position="25"/>
    </location>
</feature>
<sequence>MATSKAKVKRRITKDMKRAMTPRQAKEAITEIAQEIADEDMKPELTSAAAKVPPGTVIGDTKVIYTFKDLEAMFPIVTFTPEITIPLSFNGVRFQALEGRECHVPKCFKDIYDKVRKPRTEMRKELAGMGIRVEPGAGKVL</sequence>
<dbReference type="EMBL" id="MT141458">
    <property type="protein sequence ID" value="QJA61945.1"/>
    <property type="molecule type" value="Genomic_DNA"/>
</dbReference>
<evidence type="ECO:0000256" key="1">
    <source>
        <dbReference type="SAM" id="MobiDB-lite"/>
    </source>
</evidence>
<feature type="region of interest" description="Disordered" evidence="1">
    <location>
        <begin position="1"/>
        <end position="25"/>
    </location>
</feature>